<keyword evidence="9" id="KW-0547">Nucleotide-binding</keyword>
<feature type="transmembrane region" description="Helical" evidence="6">
    <location>
        <begin position="174"/>
        <end position="196"/>
    </location>
</feature>
<name>A0A4Q2RB14_9HYPH</name>
<evidence type="ECO:0000256" key="6">
    <source>
        <dbReference type="SAM" id="Phobius"/>
    </source>
</evidence>
<dbReference type="Proteomes" id="UP000289411">
    <property type="component" value="Unassembled WGS sequence"/>
</dbReference>
<accession>A0A4Q2RB14</accession>
<comment type="subcellular location">
    <subcellularLocation>
        <location evidence="1">Cell membrane</location>
        <topology evidence="1">Multi-pass membrane protein</topology>
    </subcellularLocation>
</comment>
<keyword evidence="4 6" id="KW-0472">Membrane</keyword>
<dbReference type="GO" id="GO:0005524">
    <property type="term" value="F:ATP binding"/>
    <property type="evidence" value="ECO:0007669"/>
    <property type="project" value="UniProtKB-KW"/>
</dbReference>
<gene>
    <name evidence="9" type="ORF">D3272_15495</name>
</gene>
<dbReference type="CDD" id="cd07346">
    <property type="entry name" value="ABC_6TM_exporters"/>
    <property type="match status" value="1"/>
</dbReference>
<feature type="region of interest" description="Disordered" evidence="5">
    <location>
        <begin position="887"/>
        <end position="912"/>
    </location>
</feature>
<protein>
    <submittedName>
        <fullName evidence="9">ABC transporter ATP-binding protein</fullName>
    </submittedName>
</protein>
<dbReference type="InterPro" id="IPR036640">
    <property type="entry name" value="ABC1_TM_sf"/>
</dbReference>
<evidence type="ECO:0000313" key="9">
    <source>
        <dbReference type="EMBL" id="RYB03990.1"/>
    </source>
</evidence>
<dbReference type="PROSITE" id="PS50893">
    <property type="entry name" value="ABC_TRANSPORTER_2"/>
    <property type="match status" value="1"/>
</dbReference>
<dbReference type="AlphaFoldDB" id="A0A4Q2RB14"/>
<dbReference type="GO" id="GO:0005886">
    <property type="term" value="C:plasma membrane"/>
    <property type="evidence" value="ECO:0007669"/>
    <property type="project" value="UniProtKB-SubCell"/>
</dbReference>
<dbReference type="GO" id="GO:0140359">
    <property type="term" value="F:ABC-type transporter activity"/>
    <property type="evidence" value="ECO:0007669"/>
    <property type="project" value="InterPro"/>
</dbReference>
<proteinExistence type="predicted"/>
<dbReference type="PROSITE" id="PS50929">
    <property type="entry name" value="ABC_TM1F"/>
    <property type="match status" value="1"/>
</dbReference>
<keyword evidence="10" id="KW-1185">Reference proteome</keyword>
<feature type="transmembrane region" description="Helical" evidence="6">
    <location>
        <begin position="97"/>
        <end position="117"/>
    </location>
</feature>
<feature type="domain" description="ABC transmembrane type-1" evidence="8">
    <location>
        <begin position="88"/>
        <end position="326"/>
    </location>
</feature>
<keyword evidence="9" id="KW-0067">ATP-binding</keyword>
<evidence type="ECO:0000256" key="1">
    <source>
        <dbReference type="ARBA" id="ARBA00004651"/>
    </source>
</evidence>
<dbReference type="SUPFAM" id="SSF90123">
    <property type="entry name" value="ABC transporter transmembrane region"/>
    <property type="match status" value="1"/>
</dbReference>
<keyword evidence="3 6" id="KW-1133">Transmembrane helix</keyword>
<feature type="compositionally biased region" description="Basic and acidic residues" evidence="5">
    <location>
        <begin position="898"/>
        <end position="912"/>
    </location>
</feature>
<dbReference type="Gene3D" id="1.20.1560.10">
    <property type="entry name" value="ABC transporter type 1, transmembrane domain"/>
    <property type="match status" value="1"/>
</dbReference>
<dbReference type="SUPFAM" id="SSF52540">
    <property type="entry name" value="P-loop containing nucleoside triphosphate hydrolases"/>
    <property type="match status" value="1"/>
</dbReference>
<organism evidence="9 10">
    <name type="scientific">Lichenibacterium ramalinae</name>
    <dbReference type="NCBI Taxonomy" id="2316527"/>
    <lineage>
        <taxon>Bacteria</taxon>
        <taxon>Pseudomonadati</taxon>
        <taxon>Pseudomonadota</taxon>
        <taxon>Alphaproteobacteria</taxon>
        <taxon>Hyphomicrobiales</taxon>
        <taxon>Lichenihabitantaceae</taxon>
        <taxon>Lichenibacterium</taxon>
    </lineage>
</organism>
<keyword evidence="2 6" id="KW-0812">Transmembrane</keyword>
<dbReference type="InterPro" id="IPR003439">
    <property type="entry name" value="ABC_transporter-like_ATP-bd"/>
</dbReference>
<dbReference type="InterPro" id="IPR027417">
    <property type="entry name" value="P-loop_NTPase"/>
</dbReference>
<feature type="transmembrane region" description="Helical" evidence="6">
    <location>
        <begin position="27"/>
        <end position="44"/>
    </location>
</feature>
<reference evidence="9 10" key="1">
    <citation type="submission" date="2018-09" db="EMBL/GenBank/DDBJ databases">
        <authorList>
            <person name="Grouzdev D.S."/>
            <person name="Krutkina M.S."/>
        </authorList>
    </citation>
    <scope>NUCLEOTIDE SEQUENCE [LARGE SCALE GENOMIC DNA]</scope>
    <source>
        <strain evidence="9 10">RmlP001</strain>
    </source>
</reference>
<dbReference type="PANTHER" id="PTHR24221:SF646">
    <property type="entry name" value="HAEMOLYSIN SECRETION ATP-BINDING PROTEIN"/>
    <property type="match status" value="1"/>
</dbReference>
<sequence>MRRAGAKHGMEASLFRYIWNETRREQIWILFIILASMPFSFLMLDLPKYIVNGPIQAKGFETAGATQHYFQLKIPVPAALKREGFVEVLHGFDLDRIWSLVMLSGAFLLLVIINGLFKYYINFYKGRLGERMLGQFRYELMDRVLRFPLSEFRRVKGAEVATMIRDEVEPLGGFIGDAIVQPVFLLGQIATAIVFILVQNPFLGLIAITLLVVQGLVIPRLRRRQLILGRQRQLESRALAGVVGEIVDGITAVHTNDASDFQRADLASRLVKIFGIRFELYQRKFFVKFLNNLLAQITPFLFYMVGGFLAIMGTLNIGQLVAVISAYKDLPSPVKDLIDWDQQRLDVEVKYEQIIEQFSVDPAVELLPPPDADEPLPHLAGEVALSNATVADSNGTRLLDNATFRMGVGDVVALEGGTSSGSETIVEVLARLQVLDGGRVTIGETDLKDLPVALTGRRISFAGVDTFFPQGTIEEAMLFGIRHTRRPPGAPGRYDIIKSRGNNLDVAADWIDYEAAGATGLEDLGERMRDALVMVDLEHDILAFGLNRRISEMWDEAAERFVEARGILREKLDAAGMTGLVEPFDPEHYNSQSTIGENLIFGTPLDDTFSLRQLGSNPIVRQVLAEHQLDAALFAMGKDIASTILEVFDGLEADSPLFEQLSLMAPDQFADYQAALKRVGSRGFAKAASGDQAVFLDLAFGYIEPRDRLGLLTGDLELSLLDARRAFYDALGEDQQSIAFYHPDLYNEAASVKDNVLMGRVAFGIAEAESRVAAAVRATIDELGLRPIVFHTGLSFNIGSGGKRLGAAQRQKLAMARALLRRPDLLLVHRGLMQLDPASQDAIVGRIVAASRGDAADRPGFGILWNLENEGLAHHFDRVVQMENGRVASDSAQGDAEGVPRQDEREPMRASA</sequence>
<feature type="transmembrane region" description="Helical" evidence="6">
    <location>
        <begin position="293"/>
        <end position="315"/>
    </location>
</feature>
<feature type="transmembrane region" description="Helical" evidence="6">
    <location>
        <begin position="202"/>
        <end position="221"/>
    </location>
</feature>
<evidence type="ECO:0000256" key="5">
    <source>
        <dbReference type="SAM" id="MobiDB-lite"/>
    </source>
</evidence>
<dbReference type="GO" id="GO:0016887">
    <property type="term" value="F:ATP hydrolysis activity"/>
    <property type="evidence" value="ECO:0007669"/>
    <property type="project" value="InterPro"/>
</dbReference>
<comment type="caution">
    <text evidence="9">The sequence shown here is derived from an EMBL/GenBank/DDBJ whole genome shotgun (WGS) entry which is preliminary data.</text>
</comment>
<evidence type="ECO:0000259" key="8">
    <source>
        <dbReference type="PROSITE" id="PS50929"/>
    </source>
</evidence>
<evidence type="ECO:0000256" key="4">
    <source>
        <dbReference type="ARBA" id="ARBA00023136"/>
    </source>
</evidence>
<dbReference type="Pfam" id="PF00664">
    <property type="entry name" value="ABC_membrane"/>
    <property type="match status" value="1"/>
</dbReference>
<evidence type="ECO:0000313" key="10">
    <source>
        <dbReference type="Proteomes" id="UP000289411"/>
    </source>
</evidence>
<dbReference type="InterPro" id="IPR011527">
    <property type="entry name" value="ABC1_TM_dom"/>
</dbReference>
<evidence type="ECO:0000256" key="2">
    <source>
        <dbReference type="ARBA" id="ARBA00022692"/>
    </source>
</evidence>
<dbReference type="GO" id="GO:0034040">
    <property type="term" value="F:ATPase-coupled lipid transmembrane transporter activity"/>
    <property type="evidence" value="ECO:0007669"/>
    <property type="project" value="TreeGrafter"/>
</dbReference>
<reference evidence="9 10" key="2">
    <citation type="submission" date="2019-02" db="EMBL/GenBank/DDBJ databases">
        <title>'Lichenibacterium ramalinii' gen. nov. sp. nov., 'Lichenibacterium minor' gen. nov. sp. nov.</title>
        <authorList>
            <person name="Pankratov T."/>
        </authorList>
    </citation>
    <scope>NUCLEOTIDE SEQUENCE [LARGE SCALE GENOMIC DNA]</scope>
    <source>
        <strain evidence="9 10">RmlP001</strain>
    </source>
</reference>
<dbReference type="Gene3D" id="3.40.50.300">
    <property type="entry name" value="P-loop containing nucleotide triphosphate hydrolases"/>
    <property type="match status" value="2"/>
</dbReference>
<dbReference type="EMBL" id="QYBC01000012">
    <property type="protein sequence ID" value="RYB03990.1"/>
    <property type="molecule type" value="Genomic_DNA"/>
</dbReference>
<evidence type="ECO:0000259" key="7">
    <source>
        <dbReference type="PROSITE" id="PS50893"/>
    </source>
</evidence>
<feature type="domain" description="ABC transporter" evidence="7">
    <location>
        <begin position="383"/>
        <end position="909"/>
    </location>
</feature>
<evidence type="ECO:0000256" key="3">
    <source>
        <dbReference type="ARBA" id="ARBA00022989"/>
    </source>
</evidence>
<dbReference type="InterPro" id="IPR039421">
    <property type="entry name" value="Type_1_exporter"/>
</dbReference>
<dbReference type="PANTHER" id="PTHR24221">
    <property type="entry name" value="ATP-BINDING CASSETTE SUB-FAMILY B"/>
    <property type="match status" value="1"/>
</dbReference>
<dbReference type="OrthoDB" id="9760920at2"/>